<dbReference type="InterPro" id="IPR002110">
    <property type="entry name" value="Ankyrin_rpt"/>
</dbReference>
<dbReference type="GO" id="GO:0005634">
    <property type="term" value="C:nucleus"/>
    <property type="evidence" value="ECO:0007669"/>
    <property type="project" value="TreeGrafter"/>
</dbReference>
<dbReference type="InterPro" id="IPR036770">
    <property type="entry name" value="Ankyrin_rpt-contain_sf"/>
</dbReference>
<dbReference type="SMART" id="SM00248">
    <property type="entry name" value="ANK"/>
    <property type="match status" value="6"/>
</dbReference>
<feature type="repeat" description="ANK" evidence="3">
    <location>
        <begin position="281"/>
        <end position="313"/>
    </location>
</feature>
<reference evidence="4" key="1">
    <citation type="submission" date="2021-01" db="EMBL/GenBank/DDBJ databases">
        <authorList>
            <person name="Corre E."/>
            <person name="Pelletier E."/>
            <person name="Niang G."/>
            <person name="Scheremetjew M."/>
            <person name="Finn R."/>
            <person name="Kale V."/>
            <person name="Holt S."/>
            <person name="Cochrane G."/>
            <person name="Meng A."/>
            <person name="Brown T."/>
            <person name="Cohen L."/>
        </authorList>
    </citation>
    <scope>NUCLEOTIDE SEQUENCE</scope>
    <source>
        <strain evidence="4">CCMP 2712</strain>
    </source>
</reference>
<dbReference type="AlphaFoldDB" id="A0A7S4PS42"/>
<dbReference type="Pfam" id="PF12796">
    <property type="entry name" value="Ank_2"/>
    <property type="match status" value="2"/>
</dbReference>
<evidence type="ECO:0000256" key="2">
    <source>
        <dbReference type="ARBA" id="ARBA00023043"/>
    </source>
</evidence>
<dbReference type="PROSITE" id="PS50088">
    <property type="entry name" value="ANK_REPEAT"/>
    <property type="match status" value="6"/>
</dbReference>
<proteinExistence type="predicted"/>
<dbReference type="PANTHER" id="PTHR24201">
    <property type="entry name" value="ANK_REP_REGION DOMAIN-CONTAINING PROTEIN"/>
    <property type="match status" value="1"/>
</dbReference>
<dbReference type="Gene3D" id="1.25.40.20">
    <property type="entry name" value="Ankyrin repeat-containing domain"/>
    <property type="match status" value="1"/>
</dbReference>
<dbReference type="PROSITE" id="PS50297">
    <property type="entry name" value="ANK_REP_REGION"/>
    <property type="match status" value="5"/>
</dbReference>
<evidence type="ECO:0000313" key="4">
    <source>
        <dbReference type="EMBL" id="CAE2342622.1"/>
    </source>
</evidence>
<dbReference type="InterPro" id="IPR050776">
    <property type="entry name" value="Ank_Repeat/CDKN_Inhibitor"/>
</dbReference>
<feature type="repeat" description="ANK" evidence="3">
    <location>
        <begin position="114"/>
        <end position="147"/>
    </location>
</feature>
<dbReference type="SUPFAM" id="SSF48403">
    <property type="entry name" value="Ankyrin repeat"/>
    <property type="match status" value="1"/>
</dbReference>
<keyword evidence="2 3" id="KW-0040">ANK repeat</keyword>
<gene>
    <name evidence="4" type="ORF">GTHE00462_LOCUS40546</name>
</gene>
<evidence type="ECO:0000256" key="1">
    <source>
        <dbReference type="ARBA" id="ARBA00022737"/>
    </source>
</evidence>
<dbReference type="PANTHER" id="PTHR24201:SF16">
    <property type="entry name" value="ANKYRIN-1-LIKE-RELATED"/>
    <property type="match status" value="1"/>
</dbReference>
<evidence type="ECO:0000256" key="3">
    <source>
        <dbReference type="PROSITE-ProRule" id="PRU00023"/>
    </source>
</evidence>
<keyword evidence="1" id="KW-0677">Repeat</keyword>
<accession>A0A7S4PS42</accession>
<feature type="repeat" description="ANK" evidence="3">
    <location>
        <begin position="182"/>
        <end position="214"/>
    </location>
</feature>
<organism evidence="4">
    <name type="scientific">Guillardia theta</name>
    <name type="common">Cryptophyte</name>
    <name type="synonym">Cryptomonas phi</name>
    <dbReference type="NCBI Taxonomy" id="55529"/>
    <lineage>
        <taxon>Eukaryota</taxon>
        <taxon>Cryptophyceae</taxon>
        <taxon>Pyrenomonadales</taxon>
        <taxon>Geminigeraceae</taxon>
        <taxon>Guillardia</taxon>
    </lineage>
</organism>
<protein>
    <submittedName>
        <fullName evidence="4">Uncharacterized protein</fullName>
    </submittedName>
</protein>
<sequence>MGQMDLGNMLEVQLDNNTILRVSNINPTGKEFNKKQLGARRFLSRRKPMSAAAEDVTFALINSGMFGTAAKSNEELLLTLQARAEGRGLRRRSSEIVSLPIESPPMEEPEPNFMPLSHLHVAVREGHVHSVSFLLEQEGSEVNTTDTNGNTPLHLALEERQEKIATLLINHPGMDLDKPNLMGRRPIHYAALQGMEGIVKLLIQRNADLRCADEGGVQPVHAAADRGHTKTLAILLDNGGEKDVTTNEGIAPLHLAARGGHVAAVKLLVGLKCKVNAITSNGLTALHIAVQEGNLRVTEALLESGSDVSGHPTRPPPRSAALCSCPHRKCSLEPFALRPTSSPLRCHPRQSAPAPHSLLTVPCRSTSRLTRVSLLCTSRARTGTRG</sequence>
<feature type="repeat" description="ANK" evidence="3">
    <location>
        <begin position="248"/>
        <end position="280"/>
    </location>
</feature>
<dbReference type="EMBL" id="HBKN01051952">
    <property type="protein sequence ID" value="CAE2342622.1"/>
    <property type="molecule type" value="Transcribed_RNA"/>
</dbReference>
<feature type="repeat" description="ANK" evidence="3">
    <location>
        <begin position="215"/>
        <end position="247"/>
    </location>
</feature>
<name>A0A7S4PS42_GUITH</name>
<feature type="repeat" description="ANK" evidence="3">
    <location>
        <begin position="148"/>
        <end position="171"/>
    </location>
</feature>